<feature type="domain" description="C2H2-type" evidence="11">
    <location>
        <begin position="439"/>
        <end position="466"/>
    </location>
</feature>
<dbReference type="SMART" id="SM00355">
    <property type="entry name" value="ZnF_C2H2"/>
    <property type="match status" value="11"/>
</dbReference>
<feature type="domain" description="C2H2-type" evidence="11">
    <location>
        <begin position="356"/>
        <end position="383"/>
    </location>
</feature>
<reference evidence="12 13" key="1">
    <citation type="journal article" date="2017" name="G3 (Bethesda)">
        <title>The Physical Genome Mapping of Anopheles albimanus Corrected Scaffold Misassemblies and Identified Interarm Rearrangements in Genus Anopheles.</title>
        <authorList>
            <person name="Artemov G.N."/>
            <person name="Peery A.N."/>
            <person name="Jiang X."/>
            <person name="Tu Z."/>
            <person name="Stegniy V.N."/>
            <person name="Sharakhova M.V."/>
            <person name="Sharakhov I.V."/>
        </authorList>
    </citation>
    <scope>NUCLEOTIDE SEQUENCE [LARGE SCALE GENOMIC DNA]</scope>
    <source>
        <strain evidence="12 13">ALBI9_A</strain>
    </source>
</reference>
<evidence type="ECO:0000256" key="5">
    <source>
        <dbReference type="ARBA" id="ARBA00022771"/>
    </source>
</evidence>
<evidence type="ECO:0000313" key="12">
    <source>
        <dbReference type="EnsemblMetazoa" id="AALB014027-PA"/>
    </source>
</evidence>
<evidence type="ECO:0000256" key="8">
    <source>
        <dbReference type="ARBA" id="ARBA00023163"/>
    </source>
</evidence>
<keyword evidence="5" id="KW-0863">Zinc-finger</keyword>
<evidence type="ECO:0000256" key="3">
    <source>
        <dbReference type="ARBA" id="ARBA00022723"/>
    </source>
</evidence>
<organism evidence="12 13">
    <name type="scientific">Anopheles albimanus</name>
    <name type="common">New world malaria mosquito</name>
    <dbReference type="NCBI Taxonomy" id="7167"/>
    <lineage>
        <taxon>Eukaryota</taxon>
        <taxon>Metazoa</taxon>
        <taxon>Ecdysozoa</taxon>
        <taxon>Arthropoda</taxon>
        <taxon>Hexapoda</taxon>
        <taxon>Insecta</taxon>
        <taxon>Pterygota</taxon>
        <taxon>Neoptera</taxon>
        <taxon>Endopterygota</taxon>
        <taxon>Diptera</taxon>
        <taxon>Nematocera</taxon>
        <taxon>Culicoidea</taxon>
        <taxon>Culicidae</taxon>
        <taxon>Anophelinae</taxon>
        <taxon>Anopheles</taxon>
    </lineage>
</organism>
<evidence type="ECO:0000256" key="4">
    <source>
        <dbReference type="ARBA" id="ARBA00022737"/>
    </source>
</evidence>
<evidence type="ECO:0000256" key="10">
    <source>
        <dbReference type="SAM" id="MobiDB-lite"/>
    </source>
</evidence>
<comment type="similarity">
    <text evidence="2">Belongs to the krueppel C2H2-type zinc-finger protein family.</text>
</comment>
<evidence type="ECO:0000256" key="7">
    <source>
        <dbReference type="ARBA" id="ARBA00023015"/>
    </source>
</evidence>
<proteinExistence type="inferred from homology"/>
<evidence type="ECO:0000313" key="13">
    <source>
        <dbReference type="Proteomes" id="UP000069272"/>
    </source>
</evidence>
<dbReference type="GO" id="GO:0008270">
    <property type="term" value="F:zinc ion binding"/>
    <property type="evidence" value="ECO:0007669"/>
    <property type="project" value="UniProtKB-KW"/>
</dbReference>
<dbReference type="PROSITE" id="PS50157">
    <property type="entry name" value="ZINC_FINGER_C2H2_2"/>
    <property type="match status" value="9"/>
</dbReference>
<reference evidence="12" key="2">
    <citation type="submission" date="2022-08" db="UniProtKB">
        <authorList>
            <consortium name="EnsemblMetazoa"/>
        </authorList>
    </citation>
    <scope>IDENTIFICATION</scope>
    <source>
        <strain evidence="12">STECLA/ALBI9_A</strain>
    </source>
</reference>
<sequence>MIRKCCACRIETIDSVPVNAKRQASTLAEMLRHLVPIQFSAIVEDGGEVICADCVEHTVDAYRFVELVCMANEERDQQADSVNFPLPVDIPFSTGTVELTIEHTENLNDLQYFFPHGIEELIEEEAICKESLMSDSSAPTDADDESQDLSEPDDQNNNTSNVGGLLHVNYYPILASGNAYYRCCGRKCWQTFDSREELEKHGAQSHTGSHSSRTHYDDSYCYECNICYRRFQRRSNLITHLRRAVRDYECTLCKVVFDRPKDREQHMITEHQSYVHAKRRKRYELEQQPHKTCCGCGARFNTVAELLEHGTATHAAHPLRQESNGYELQCEVCYRYFKHRTGLRNHQTAVYREKRLSCNQCGAVFSCTSKLVSHEQTHAVDRGFVCEQCGKAFKTPAALRAHGQIHQERTLQCDICNHRVHKKSQLVQHLKRHEAELPIACALCPKRFRYQSNLVSHMRVHTGEKSYGCRYCDRRFGYVSDRLKHERSHTGDYPYSCEVCGKKFVRPSSLQMHEASCRV</sequence>
<dbReference type="GO" id="GO:0005634">
    <property type="term" value="C:nucleus"/>
    <property type="evidence" value="ECO:0007669"/>
    <property type="project" value="UniProtKB-SubCell"/>
</dbReference>
<comment type="subcellular location">
    <subcellularLocation>
        <location evidence="1">Nucleus</location>
    </subcellularLocation>
</comment>
<keyword evidence="3" id="KW-0479">Metal-binding</keyword>
<feature type="domain" description="C2H2-type" evidence="11">
    <location>
        <begin position="495"/>
        <end position="519"/>
    </location>
</feature>
<dbReference type="OrthoDB" id="3437960at2759"/>
<evidence type="ECO:0000256" key="1">
    <source>
        <dbReference type="ARBA" id="ARBA00004123"/>
    </source>
</evidence>
<feature type="domain" description="C2H2-type" evidence="11">
    <location>
        <begin position="411"/>
        <end position="438"/>
    </location>
</feature>
<dbReference type="PANTHER" id="PTHR24406">
    <property type="entry name" value="TRANSCRIPTIONAL REPRESSOR CTCFL-RELATED"/>
    <property type="match status" value="1"/>
</dbReference>
<dbReference type="InterPro" id="IPR036236">
    <property type="entry name" value="Znf_C2H2_sf"/>
</dbReference>
<dbReference type="Gene3D" id="3.30.160.60">
    <property type="entry name" value="Classic Zinc Finger"/>
    <property type="match status" value="7"/>
</dbReference>
<dbReference type="GeneID" id="118460822"/>
<dbReference type="FunFam" id="3.30.160.60:FF:000145">
    <property type="entry name" value="Zinc finger protein 574"/>
    <property type="match status" value="1"/>
</dbReference>
<feature type="domain" description="C2H2-type" evidence="11">
    <location>
        <begin position="328"/>
        <end position="356"/>
    </location>
</feature>
<dbReference type="SUPFAM" id="SSF57667">
    <property type="entry name" value="beta-beta-alpha zinc fingers"/>
    <property type="match status" value="5"/>
</dbReference>
<dbReference type="STRING" id="7167.A0A182FWI2"/>
<dbReference type="FunFam" id="3.30.160.60:FF:000193">
    <property type="entry name" value="Zinc finger protein 300"/>
    <property type="match status" value="1"/>
</dbReference>
<evidence type="ECO:0000259" key="11">
    <source>
        <dbReference type="PROSITE" id="PS50157"/>
    </source>
</evidence>
<feature type="domain" description="C2H2-type" evidence="11">
    <location>
        <begin position="467"/>
        <end position="494"/>
    </location>
</feature>
<dbReference type="InterPro" id="IPR013087">
    <property type="entry name" value="Znf_C2H2_type"/>
</dbReference>
<keyword evidence="6" id="KW-0862">Zinc</keyword>
<dbReference type="RefSeq" id="XP_035781356.1">
    <property type="nucleotide sequence ID" value="XM_035925463.1"/>
</dbReference>
<feature type="domain" description="C2H2-type" evidence="11">
    <location>
        <begin position="181"/>
        <end position="211"/>
    </location>
</feature>
<dbReference type="AlphaFoldDB" id="A0A182FWI2"/>
<evidence type="ECO:0000256" key="2">
    <source>
        <dbReference type="ARBA" id="ARBA00006991"/>
    </source>
</evidence>
<keyword evidence="8" id="KW-0804">Transcription</keyword>
<dbReference type="EnsemblMetazoa" id="AALB014027-RA">
    <property type="protein sequence ID" value="AALB014027-PA"/>
    <property type="gene ID" value="AALB014027"/>
</dbReference>
<keyword evidence="9" id="KW-0539">Nucleus</keyword>
<dbReference type="Pfam" id="PF00096">
    <property type="entry name" value="zf-C2H2"/>
    <property type="match status" value="4"/>
</dbReference>
<keyword evidence="13" id="KW-1185">Reference proteome</keyword>
<dbReference type="InterPro" id="IPR050888">
    <property type="entry name" value="ZnF_C2H2-type_TF"/>
</dbReference>
<dbReference type="KEGG" id="aali:118460822"/>
<feature type="compositionally biased region" description="Acidic residues" evidence="10">
    <location>
        <begin position="141"/>
        <end position="154"/>
    </location>
</feature>
<protein>
    <recommendedName>
        <fullName evidence="11">C2H2-type domain-containing protein</fullName>
    </recommendedName>
</protein>
<evidence type="ECO:0000256" key="6">
    <source>
        <dbReference type="ARBA" id="ARBA00022833"/>
    </source>
</evidence>
<evidence type="ECO:0000256" key="9">
    <source>
        <dbReference type="ARBA" id="ARBA00023242"/>
    </source>
</evidence>
<dbReference type="VEuPathDB" id="VectorBase:AALB014027"/>
<name>A0A182FWI2_ANOAL</name>
<keyword evidence="7" id="KW-0805">Transcription regulation</keyword>
<feature type="domain" description="C2H2-type" evidence="11">
    <location>
        <begin position="222"/>
        <end position="251"/>
    </location>
</feature>
<feature type="domain" description="C2H2-type" evidence="11">
    <location>
        <begin position="384"/>
        <end position="411"/>
    </location>
</feature>
<keyword evidence="4" id="KW-0677">Repeat</keyword>
<dbReference type="PROSITE" id="PS00028">
    <property type="entry name" value="ZINC_FINGER_C2H2_1"/>
    <property type="match status" value="8"/>
</dbReference>
<accession>A0A182FWI2</accession>
<dbReference type="Proteomes" id="UP000069272">
    <property type="component" value="Chromosome 2L"/>
</dbReference>
<feature type="region of interest" description="Disordered" evidence="10">
    <location>
        <begin position="133"/>
        <end position="161"/>
    </location>
</feature>
<dbReference type="VEuPathDB" id="VectorBase:AALB20_029760"/>